<feature type="non-terminal residue" evidence="1">
    <location>
        <position position="1"/>
    </location>
</feature>
<sequence>KSKGKERAGPSVPVPGRKKAVELAKCALGGESQFALSLKELATVSPMMVEGLIMVIWESAGLKADGNHISLDVPLGE</sequence>
<proteinExistence type="predicted"/>
<dbReference type="AlphaFoldDB" id="A0A0L6VS58"/>
<gene>
    <name evidence="1" type="ORF">VP01_11315g1</name>
</gene>
<evidence type="ECO:0000313" key="2">
    <source>
        <dbReference type="Proteomes" id="UP000037035"/>
    </source>
</evidence>
<dbReference type="EMBL" id="LAVV01001461">
    <property type="protein sequence ID" value="KNZ63529.1"/>
    <property type="molecule type" value="Genomic_DNA"/>
</dbReference>
<reference evidence="1 2" key="1">
    <citation type="submission" date="2015-08" db="EMBL/GenBank/DDBJ databases">
        <title>Next Generation Sequencing and Analysis of the Genome of Puccinia sorghi L Schw, the Causal Agent of Maize Common Rust.</title>
        <authorList>
            <person name="Rochi L."/>
            <person name="Burguener G."/>
            <person name="Darino M."/>
            <person name="Turjanski A."/>
            <person name="Kreff E."/>
            <person name="Dieguez M.J."/>
            <person name="Sacco F."/>
        </authorList>
    </citation>
    <scope>NUCLEOTIDE SEQUENCE [LARGE SCALE GENOMIC DNA]</scope>
    <source>
        <strain evidence="1 2">RO10H11247</strain>
    </source>
</reference>
<organism evidence="1 2">
    <name type="scientific">Puccinia sorghi</name>
    <dbReference type="NCBI Taxonomy" id="27349"/>
    <lineage>
        <taxon>Eukaryota</taxon>
        <taxon>Fungi</taxon>
        <taxon>Dikarya</taxon>
        <taxon>Basidiomycota</taxon>
        <taxon>Pucciniomycotina</taxon>
        <taxon>Pucciniomycetes</taxon>
        <taxon>Pucciniales</taxon>
        <taxon>Pucciniaceae</taxon>
        <taxon>Puccinia</taxon>
    </lineage>
</organism>
<comment type="caution">
    <text evidence="1">The sequence shown here is derived from an EMBL/GenBank/DDBJ whole genome shotgun (WGS) entry which is preliminary data.</text>
</comment>
<evidence type="ECO:0000313" key="1">
    <source>
        <dbReference type="EMBL" id="KNZ63529.1"/>
    </source>
</evidence>
<accession>A0A0L6VS58</accession>
<dbReference type="Proteomes" id="UP000037035">
    <property type="component" value="Unassembled WGS sequence"/>
</dbReference>
<feature type="non-terminal residue" evidence="1">
    <location>
        <position position="77"/>
    </location>
</feature>
<keyword evidence="2" id="KW-1185">Reference proteome</keyword>
<dbReference type="VEuPathDB" id="FungiDB:VP01_11315g1"/>
<name>A0A0L6VS58_9BASI</name>
<protein>
    <submittedName>
        <fullName evidence="1">Uncharacterized protein</fullName>
    </submittedName>
</protein>